<name>A0A2N9W4U3_9HYPH</name>
<evidence type="ECO:0000313" key="1">
    <source>
        <dbReference type="EMBL" id="PIO46761.1"/>
    </source>
</evidence>
<proteinExistence type="predicted"/>
<evidence type="ECO:0000313" key="2">
    <source>
        <dbReference type="Proteomes" id="UP000232163"/>
    </source>
</evidence>
<protein>
    <submittedName>
        <fullName evidence="1">Uncharacterized protein</fullName>
    </submittedName>
</protein>
<organism evidence="1 2">
    <name type="scientific">Phyllobacterium zundukense</name>
    <dbReference type="NCBI Taxonomy" id="1867719"/>
    <lineage>
        <taxon>Bacteria</taxon>
        <taxon>Pseudomonadati</taxon>
        <taxon>Pseudomonadota</taxon>
        <taxon>Alphaproteobacteria</taxon>
        <taxon>Hyphomicrobiales</taxon>
        <taxon>Phyllobacteriaceae</taxon>
        <taxon>Phyllobacterium</taxon>
    </lineage>
</organism>
<reference evidence="1 2" key="1">
    <citation type="journal article" date="2017" name="Int J Environ Stud">
        <title>Does the Miocene-Pliocene relict legume Oxytropis triphylla form nitrogen-fixing nodules with a combination of bacterial strains?</title>
        <authorList>
            <person name="Safronova V."/>
            <person name="Belimov A."/>
            <person name="Sazanova A."/>
            <person name="Kuznetsova I."/>
            <person name="Popova J."/>
            <person name="Andronov E."/>
            <person name="Verkhozina A."/>
            <person name="Tikhonovich I."/>
        </authorList>
    </citation>
    <scope>NUCLEOTIDE SEQUENCE [LARGE SCALE GENOMIC DNA]</scope>
    <source>
        <strain evidence="1 2">Tri-38</strain>
    </source>
</reference>
<keyword evidence="2" id="KW-1185">Reference proteome</keyword>
<gene>
    <name evidence="1" type="ORF">B5P45_02900</name>
</gene>
<dbReference type="Proteomes" id="UP000232163">
    <property type="component" value="Unassembled WGS sequence"/>
</dbReference>
<dbReference type="KEGG" id="pht:BLM14_09175"/>
<comment type="caution">
    <text evidence="1">The sequence shown here is derived from an EMBL/GenBank/DDBJ whole genome shotgun (WGS) entry which is preliminary data.</text>
</comment>
<dbReference type="AlphaFoldDB" id="A0A2N9W4U3"/>
<accession>A0A2N9W4U3</accession>
<sequence length="93" mass="10643">MNSHRESDDSYRQVVVILNESWRIVECNMAVQWILQRAKNKRCGRAWASEGFCRSREALIRLSTGKSGQIEPSARTFLDTLPTRFEQNAGRAG</sequence>
<dbReference type="EMBL" id="MZMT01000003">
    <property type="protein sequence ID" value="PIO46761.1"/>
    <property type="molecule type" value="Genomic_DNA"/>
</dbReference>